<comment type="similarity">
    <text evidence="1">Belongs to the HAD-like hydrolase superfamily. CbbY/CbbZ/Gph/YieH family.</text>
</comment>
<evidence type="ECO:0000259" key="5">
    <source>
        <dbReference type="Pfam" id="PF03633"/>
    </source>
</evidence>
<dbReference type="SFLD" id="SFLDS00003">
    <property type="entry name" value="Haloacid_Dehalogenase"/>
    <property type="match status" value="1"/>
</dbReference>
<dbReference type="GO" id="GO:0016757">
    <property type="term" value="F:glycosyltransferase activity"/>
    <property type="evidence" value="ECO:0007669"/>
    <property type="project" value="UniProtKB-ARBA"/>
</dbReference>
<dbReference type="Pfam" id="PF03636">
    <property type="entry name" value="Glyco_hydro_65N"/>
    <property type="match status" value="1"/>
</dbReference>
<dbReference type="PANTHER" id="PTHR11051:SF8">
    <property type="entry name" value="PROTEIN-GLUCOSYLGALACTOSYLHYDROXYLYSINE GLUCOSIDASE"/>
    <property type="match status" value="1"/>
</dbReference>
<dbReference type="RefSeq" id="WP_149620798.1">
    <property type="nucleotide sequence ID" value="NZ_VOBL01000026.1"/>
</dbReference>
<dbReference type="NCBIfam" id="TIGR02009">
    <property type="entry name" value="PGMB-YQAB-SF"/>
    <property type="match status" value="1"/>
</dbReference>
<feature type="domain" description="Glycoside hydrolase family 65 C-terminal" evidence="5">
    <location>
        <begin position="1005"/>
        <end position="1064"/>
    </location>
</feature>
<dbReference type="InterPro" id="IPR005194">
    <property type="entry name" value="Glyco_hydro_65_C"/>
</dbReference>
<dbReference type="InterPro" id="IPR023198">
    <property type="entry name" value="PGP-like_dom2"/>
</dbReference>
<dbReference type="OrthoDB" id="9816160at2"/>
<dbReference type="Pfam" id="PF00702">
    <property type="entry name" value="Hydrolase"/>
    <property type="match status" value="1"/>
</dbReference>
<evidence type="ECO:0000313" key="7">
    <source>
        <dbReference type="EMBL" id="KAA0973449.1"/>
    </source>
</evidence>
<dbReference type="InterPro" id="IPR008928">
    <property type="entry name" value="6-hairpin_glycosidase_sf"/>
</dbReference>
<dbReference type="Gene3D" id="2.70.98.40">
    <property type="entry name" value="Glycoside hydrolase, family 65, N-terminal domain"/>
    <property type="match status" value="1"/>
</dbReference>
<dbReference type="GO" id="GO:0030246">
    <property type="term" value="F:carbohydrate binding"/>
    <property type="evidence" value="ECO:0007669"/>
    <property type="project" value="InterPro"/>
</dbReference>
<feature type="domain" description="Glycoside hydrolase family 65 N-terminal" evidence="6">
    <location>
        <begin position="291"/>
        <end position="544"/>
    </location>
</feature>
<dbReference type="NCBIfam" id="TIGR01509">
    <property type="entry name" value="HAD-SF-IA-v3"/>
    <property type="match status" value="1"/>
</dbReference>
<proteinExistence type="inferred from homology"/>
<comment type="caution">
    <text evidence="7">The sequence shown here is derived from an EMBL/GenBank/DDBJ whole genome shotgun (WGS) entry which is preliminary data.</text>
</comment>
<dbReference type="SUPFAM" id="SSF74650">
    <property type="entry name" value="Galactose mutarotase-like"/>
    <property type="match status" value="1"/>
</dbReference>
<feature type="region of interest" description="Disordered" evidence="3">
    <location>
        <begin position="1"/>
        <end position="20"/>
    </location>
</feature>
<keyword evidence="7" id="KW-0378">Hydrolase</keyword>
<sequence>MIDPPRSRTGPSGTAGHHPGTVAGTICGYAAVIFDMDGVITDTAGVHAAAWKSLFDELLPLFGEGQEPFDAEEDYRAFVDGRLREDGVRSFMASRGITLPEGSDGDGPERLTVNGLAARKQGLVNAELAAHGVKAFPDAVQLLHALAQGHVPVALVSSSRNSEAVLDAAGITGLFPVRVDGNDALHLALDGKPDAAMFLEAARRLKVAPSEAAVIEDAAVGVTAATSGRFGLVVGVDRNGDKAQLAAAGADIVVRHLANLKAGPVDPGIEGPAAWCAGATIGTNDTWNLVYDRFDPAQEGTREALCTMGNGYWATRGAVPGSTADGVHYPGTYLAGVYNRLRTDLNGRSVDTEHLVNAPDWAFLTVQPGDGPLLLPGSAHMLSHHQDLDLRRGVLTRTNRYRDTAGRTTRVTSRQFQSLAEPRVAAMEVTLEAEDWSGAVTVRSAVNGAVANRNVAADLALNDEHLIMSGSSAVDGETVIHETTTNQSGIEIATVLRTRVIGDTDVLGRETIKTKTLVGHDIILQLHPGTPASIEKTATVATSRDRAISTAALDAKNRIRRVPAFALSLAAHEQAWEDLWNEFGIQLQAGSRQSQALNLHIFHVLQSFAAADPDLDAGMPARGLHGEGYRGHVFWDELFIHPMLTLRRPELTRAFLLYRYRRLDAARAAARTEGLGGAMFPWQSGSDGREETPDELFNPHSGGWMPDNSHRQRHVGLAVAYSVWQYYQCTADTGFLVDYGAEILVEVARLFTSLAIHDPASDRFDIDGVMGPDEYHDGLPDATGQGLRNNAYTNVMASWVLARAVETIEMLGEHHCGGLWHRLGMEPEELTRWKRISSRLRIHFHADGVISQFDGYEHLEEFDWEAYRSKYGNIGRLDLILQAEGDTTNRYKLSKQADVLMLFYLFSAQELRGIFTRLGYALPPEIIPATIGYYLERTSHGSTLSKLVHSWVLARTNRGRSWALFEQALEADLSDTQGGTTREGIHLGAMAGTADMVIRCYAGVETRQGILWLHPVLPAELAGVSFWLRYRGQPISISLTQKRARLELHRCSAGPVRISLDGVERTLGPGEIWDVALPRADEQALSGPLAHPEMRLARD</sequence>
<dbReference type="Pfam" id="PF03633">
    <property type="entry name" value="Glyco_hydro_65C"/>
    <property type="match status" value="1"/>
</dbReference>
<evidence type="ECO:0000259" key="6">
    <source>
        <dbReference type="Pfam" id="PF03636"/>
    </source>
</evidence>
<dbReference type="InterPro" id="IPR023214">
    <property type="entry name" value="HAD_sf"/>
</dbReference>
<organism evidence="7 8">
    <name type="scientific">Paeniglutamicibacter gangotriensis</name>
    <dbReference type="NCBI Taxonomy" id="254787"/>
    <lineage>
        <taxon>Bacteria</taxon>
        <taxon>Bacillati</taxon>
        <taxon>Actinomycetota</taxon>
        <taxon>Actinomycetes</taxon>
        <taxon>Micrococcales</taxon>
        <taxon>Micrococcaceae</taxon>
        <taxon>Paeniglutamicibacter</taxon>
    </lineage>
</organism>
<dbReference type="Gene3D" id="2.60.420.10">
    <property type="entry name" value="Maltose phosphorylase, domain 3"/>
    <property type="match status" value="1"/>
</dbReference>
<dbReference type="InterPro" id="IPR037018">
    <property type="entry name" value="GH65_N"/>
</dbReference>
<gene>
    <name evidence="7" type="ORF">FQ154_18175</name>
</gene>
<dbReference type="PANTHER" id="PTHR11051">
    <property type="entry name" value="GLYCOSYL HYDROLASE-RELATED"/>
    <property type="match status" value="1"/>
</dbReference>
<dbReference type="Gene3D" id="1.10.150.240">
    <property type="entry name" value="Putative phosphatase, domain 2"/>
    <property type="match status" value="1"/>
</dbReference>
<dbReference type="GO" id="GO:0005975">
    <property type="term" value="P:carbohydrate metabolic process"/>
    <property type="evidence" value="ECO:0007669"/>
    <property type="project" value="InterPro"/>
</dbReference>
<keyword evidence="2" id="KW-0326">Glycosidase</keyword>
<evidence type="ECO:0000313" key="8">
    <source>
        <dbReference type="Proteomes" id="UP000323856"/>
    </source>
</evidence>
<name>A0A5B0E7Q1_9MICC</name>
<dbReference type="InterPro" id="IPR005196">
    <property type="entry name" value="Glyco_hydro_65_N"/>
</dbReference>
<dbReference type="GO" id="GO:0004553">
    <property type="term" value="F:hydrolase activity, hydrolyzing O-glycosyl compounds"/>
    <property type="evidence" value="ECO:0007669"/>
    <property type="project" value="TreeGrafter"/>
</dbReference>
<dbReference type="InterPro" id="IPR036412">
    <property type="entry name" value="HAD-like_sf"/>
</dbReference>
<reference evidence="7 8" key="1">
    <citation type="submission" date="2019-07" db="EMBL/GenBank/DDBJ databases">
        <title>Analysis of the biochemical properties, biological activity and biotechnological potential of siderophores and biosurfactants produced by Antarctic psychrotolerant bacteria.</title>
        <authorList>
            <person name="Styczynski M."/>
            <person name="Krucon T."/>
            <person name="Decewicz P."/>
            <person name="Dziewit L."/>
        </authorList>
    </citation>
    <scope>NUCLEOTIDE SEQUENCE [LARGE SCALE GENOMIC DNA]</scope>
    <source>
        <strain evidence="7 8">ANT_H27</strain>
    </source>
</reference>
<dbReference type="EMBL" id="VOBL01000026">
    <property type="protein sequence ID" value="KAA0973449.1"/>
    <property type="molecule type" value="Genomic_DNA"/>
</dbReference>
<evidence type="ECO:0000256" key="3">
    <source>
        <dbReference type="SAM" id="MobiDB-lite"/>
    </source>
</evidence>
<dbReference type="InterPro" id="IPR012341">
    <property type="entry name" value="6hp_glycosidase-like_sf"/>
</dbReference>
<evidence type="ECO:0000256" key="2">
    <source>
        <dbReference type="ARBA" id="ARBA00023295"/>
    </source>
</evidence>
<evidence type="ECO:0000256" key="1">
    <source>
        <dbReference type="ARBA" id="ARBA00006171"/>
    </source>
</evidence>
<protein>
    <submittedName>
        <fullName evidence="7">Beta-phosphoglucomutase family hydrolase</fullName>
    </submittedName>
</protein>
<evidence type="ECO:0000259" key="4">
    <source>
        <dbReference type="Pfam" id="PF03632"/>
    </source>
</evidence>
<dbReference type="Proteomes" id="UP000323856">
    <property type="component" value="Unassembled WGS sequence"/>
</dbReference>
<dbReference type="AlphaFoldDB" id="A0A5B0E7Q1"/>
<dbReference type="Gene3D" id="1.50.10.10">
    <property type="match status" value="1"/>
</dbReference>
<dbReference type="Pfam" id="PF03632">
    <property type="entry name" value="Glyco_hydro_65m"/>
    <property type="match status" value="1"/>
</dbReference>
<dbReference type="InterPro" id="IPR006439">
    <property type="entry name" value="HAD-SF_hydro_IA"/>
</dbReference>
<dbReference type="SUPFAM" id="SSF56784">
    <property type="entry name" value="HAD-like"/>
    <property type="match status" value="1"/>
</dbReference>
<dbReference type="InterPro" id="IPR010976">
    <property type="entry name" value="B-phosphoglucomutase_hydrolase"/>
</dbReference>
<accession>A0A5B0E7Q1</accession>
<dbReference type="SFLD" id="SFLDG01129">
    <property type="entry name" value="C1.5:_HAD__Beta-PGM__Phosphata"/>
    <property type="match status" value="1"/>
</dbReference>
<dbReference type="InterPro" id="IPR005195">
    <property type="entry name" value="Glyco_hydro_65_M"/>
</dbReference>
<dbReference type="Gene3D" id="3.40.50.1000">
    <property type="entry name" value="HAD superfamily/HAD-like"/>
    <property type="match status" value="1"/>
</dbReference>
<dbReference type="FunFam" id="1.50.10.10:FF:000053">
    <property type="entry name" value="Putative glycosyl hydrolase"/>
    <property type="match status" value="1"/>
</dbReference>
<dbReference type="SUPFAM" id="SSF48208">
    <property type="entry name" value="Six-hairpin glycosidases"/>
    <property type="match status" value="1"/>
</dbReference>
<dbReference type="InterPro" id="IPR011013">
    <property type="entry name" value="Gal_mutarotase_sf_dom"/>
</dbReference>
<feature type="domain" description="Glycoside hydrolase family 65 central catalytic" evidence="4">
    <location>
        <begin position="599"/>
        <end position="993"/>
    </location>
</feature>